<sequence>MALIRTTEIPVFSGNLETLQEATRRLGKDADDIYDSGDSLHLTFQRIGNHYSAPETADLLATTVPVRENGESVRQSVARVALAVDDYARDAQTISARLDALRTRAAEIPSVPEDDPDFARHEQESEEIRGDVAALVADFARMEEETVRTINSALPYGQDHGMPGPWAPGYQPPWLFLAPSPPLPCFTSPEAANRWWQGLSAQEQERWIQGNPAGIGALDGIPVVDRDRANRIVFDRWWERERPDLALREHLAQQPDRYVRVQRSERVYEDGYVDVETREWKRWDEERKLLMGPVDIHDRINRLGHYGHSDLPQPFLLHFDPSGRGQVAVANGNPDTADHTAVFVPGTGSDITEFGNNMDRTLDLWETSDTLATPGEEVSTIMWIGYEAPETLPEARKGEYAERGGSQLNDFLDGIASSRTAGPGNTTVIGHSYGSTVVGEATQEEGRGETISADNIIAVGSPGMTVSHARELGVGAENVWSMQAPLTSDPVTLGRVFHGKTDSFFDAWPNVPSDADFGANRMKTDASDHSDYWNSELNLRNQAFVVVGVPGMVTHE</sequence>
<dbReference type="InterPro" id="IPR029058">
    <property type="entry name" value="AB_hydrolase_fold"/>
</dbReference>
<dbReference type="Proteomes" id="UP000727056">
    <property type="component" value="Unassembled WGS sequence"/>
</dbReference>
<evidence type="ECO:0000259" key="1">
    <source>
        <dbReference type="Pfam" id="PF06259"/>
    </source>
</evidence>
<dbReference type="InterPro" id="IPR010427">
    <property type="entry name" value="DUF1023"/>
</dbReference>
<proteinExistence type="predicted"/>
<keyword evidence="3" id="KW-1185">Reference proteome</keyword>
<dbReference type="Gene3D" id="3.40.50.1820">
    <property type="entry name" value="alpha/beta hydrolase"/>
    <property type="match status" value="1"/>
</dbReference>
<evidence type="ECO:0000313" key="3">
    <source>
        <dbReference type="Proteomes" id="UP000727056"/>
    </source>
</evidence>
<dbReference type="SUPFAM" id="SSF53474">
    <property type="entry name" value="alpha/beta-Hydrolases"/>
    <property type="match status" value="1"/>
</dbReference>
<dbReference type="EMBL" id="JAAVJC010000017">
    <property type="protein sequence ID" value="NJQ14178.1"/>
    <property type="molecule type" value="Genomic_DNA"/>
</dbReference>
<feature type="domain" description="DUF1023" evidence="1">
    <location>
        <begin position="320"/>
        <end position="485"/>
    </location>
</feature>
<name>A0ABX1C7W2_9ACTN</name>
<gene>
    <name evidence="2" type="ORF">HCN52_04310</name>
</gene>
<protein>
    <recommendedName>
        <fullName evidence="1">DUF1023 domain-containing protein</fullName>
    </recommendedName>
</protein>
<organism evidence="2 3">
    <name type="scientific">Streptomyces bohaiensis</name>
    <dbReference type="NCBI Taxonomy" id="1431344"/>
    <lineage>
        <taxon>Bacteria</taxon>
        <taxon>Bacillati</taxon>
        <taxon>Actinomycetota</taxon>
        <taxon>Actinomycetes</taxon>
        <taxon>Kitasatosporales</taxon>
        <taxon>Streptomycetaceae</taxon>
        <taxon>Streptomyces</taxon>
    </lineage>
</organism>
<reference evidence="2 3" key="1">
    <citation type="submission" date="2020-03" db="EMBL/GenBank/DDBJ databases">
        <title>Draft genome of Streptomyces sp. ventii, isolated from the Axial Seamount in the Pacific Ocean, and resequencing of the two type strains Streptomyces lonarensis strain NCL 716 and Streptomyces bohaiensis strain 11A07.</title>
        <authorList>
            <person name="Loughran R.M."/>
            <person name="Pfannmuller K.M."/>
            <person name="Wasson B.J."/>
            <person name="Deadmond M.C."/>
            <person name="Paddock B.E."/>
            <person name="Koyack M.J."/>
            <person name="Gallegos D.A."/>
            <person name="Mitchell E.A."/>
            <person name="Ushijima B."/>
            <person name="Saw J.H."/>
            <person name="Mcphail K.L."/>
            <person name="Videau P."/>
        </authorList>
    </citation>
    <scope>NUCLEOTIDE SEQUENCE [LARGE SCALE GENOMIC DNA]</scope>
    <source>
        <strain evidence="2 3">11A07</strain>
    </source>
</reference>
<accession>A0ABX1C7W2</accession>
<dbReference type="RefSeq" id="WP_168087008.1">
    <property type="nucleotide sequence ID" value="NZ_BHZH01000058.1"/>
</dbReference>
<evidence type="ECO:0000313" key="2">
    <source>
        <dbReference type="EMBL" id="NJQ14178.1"/>
    </source>
</evidence>
<comment type="caution">
    <text evidence="2">The sequence shown here is derived from an EMBL/GenBank/DDBJ whole genome shotgun (WGS) entry which is preliminary data.</text>
</comment>
<dbReference type="Pfam" id="PF06259">
    <property type="entry name" value="Abhydrolase_8"/>
    <property type="match status" value="1"/>
</dbReference>